<feature type="transmembrane region" description="Helical" evidence="1">
    <location>
        <begin position="140"/>
        <end position="158"/>
    </location>
</feature>
<evidence type="ECO:0000256" key="1">
    <source>
        <dbReference type="SAM" id="Phobius"/>
    </source>
</evidence>
<evidence type="ECO:0000313" key="2">
    <source>
        <dbReference type="EMBL" id="RZF23256.1"/>
    </source>
</evidence>
<sequence>MAYLLRGLIVIMVAAIGLTTCVALGFIDVGISHIKLAIPAYLYTIFAQAFVMFYFIGVSRLVNNINLIITSEKNLHELFDDAPADLTPYKDKVKRYVHKADLAKRQTIPWTMLMIILGMIAFFLGGAHDTNMVEKTTHSGVAYGFIASMLIGFVRQWWFLGQTHQLLREVKTLFSIPDGQM</sequence>
<gene>
    <name evidence="2" type="ORF">DAY19_05660</name>
</gene>
<dbReference type="RefSeq" id="WP_133296893.1">
    <property type="nucleotide sequence ID" value="NZ_QDKL01000001.1"/>
</dbReference>
<evidence type="ECO:0008006" key="4">
    <source>
        <dbReference type="Google" id="ProtNLM"/>
    </source>
</evidence>
<comment type="caution">
    <text evidence="2">The sequence shown here is derived from an EMBL/GenBank/DDBJ whole genome shotgun (WGS) entry which is preliminary data.</text>
</comment>
<protein>
    <recommendedName>
        <fullName evidence="4">MotA/TolQ/ExbB proton channel domain-containing protein</fullName>
    </recommendedName>
</protein>
<feature type="transmembrane region" description="Helical" evidence="1">
    <location>
        <begin position="108"/>
        <end position="128"/>
    </location>
</feature>
<keyword evidence="1" id="KW-0812">Transmembrane</keyword>
<reference evidence="3" key="1">
    <citation type="journal article" date="2019" name="Int. J. Syst. Evol. Microbiol.">
        <title>Halobacteriovorax valvorus sp. nov., a novel prokaryotic predator isolated from coastal seawater of China.</title>
        <authorList>
            <person name="Chen M.-X."/>
        </authorList>
    </citation>
    <scope>NUCLEOTIDE SEQUENCE [LARGE SCALE GENOMIC DNA]</scope>
    <source>
        <strain evidence="3">BL9</strain>
    </source>
</reference>
<proteinExistence type="predicted"/>
<evidence type="ECO:0000313" key="3">
    <source>
        <dbReference type="Proteomes" id="UP000443582"/>
    </source>
</evidence>
<keyword evidence="3" id="KW-1185">Reference proteome</keyword>
<name>A0ABY0IJX4_9BACT</name>
<feature type="transmembrane region" description="Helical" evidence="1">
    <location>
        <begin position="7"/>
        <end position="34"/>
    </location>
</feature>
<organism evidence="2 3">
    <name type="scientific">Halobacteriovorax vibrionivorans</name>
    <dbReference type="NCBI Taxonomy" id="2152716"/>
    <lineage>
        <taxon>Bacteria</taxon>
        <taxon>Pseudomonadati</taxon>
        <taxon>Bdellovibrionota</taxon>
        <taxon>Bacteriovoracia</taxon>
        <taxon>Bacteriovoracales</taxon>
        <taxon>Halobacteriovoraceae</taxon>
        <taxon>Halobacteriovorax</taxon>
    </lineage>
</organism>
<dbReference type="EMBL" id="QDKL01000001">
    <property type="protein sequence ID" value="RZF23256.1"/>
    <property type="molecule type" value="Genomic_DNA"/>
</dbReference>
<keyword evidence="1" id="KW-1133">Transmembrane helix</keyword>
<dbReference type="Proteomes" id="UP000443582">
    <property type="component" value="Unassembled WGS sequence"/>
</dbReference>
<accession>A0ABY0IJX4</accession>
<feature type="transmembrane region" description="Helical" evidence="1">
    <location>
        <begin position="40"/>
        <end position="62"/>
    </location>
</feature>
<keyword evidence="1" id="KW-0472">Membrane</keyword>